<evidence type="ECO:0000256" key="2">
    <source>
        <dbReference type="ARBA" id="ARBA00006926"/>
    </source>
</evidence>
<dbReference type="eggNOG" id="COG0526">
    <property type="taxonomic scope" value="Bacteria"/>
</dbReference>
<dbReference type="KEGG" id="trd:THERU_00615"/>
<keyword evidence="3" id="KW-0575">Peroxidase</keyword>
<comment type="subcellular location">
    <subcellularLocation>
        <location evidence="1">Cell envelope</location>
    </subcellularLocation>
</comment>
<comment type="similarity">
    <text evidence="2">Belongs to the glutathione peroxidase family.</text>
</comment>
<proteinExistence type="inferred from homology"/>
<evidence type="ECO:0000313" key="9">
    <source>
        <dbReference type="EMBL" id="AHE95401.1"/>
    </source>
</evidence>
<evidence type="ECO:0000256" key="6">
    <source>
        <dbReference type="ARBA" id="ARBA00023284"/>
    </source>
</evidence>
<evidence type="ECO:0000256" key="5">
    <source>
        <dbReference type="ARBA" id="ARBA00023002"/>
    </source>
</evidence>
<dbReference type="InterPro" id="IPR013740">
    <property type="entry name" value="Redoxin"/>
</dbReference>
<dbReference type="GO" id="GO:0006979">
    <property type="term" value="P:response to oxidative stress"/>
    <property type="evidence" value="ECO:0007669"/>
    <property type="project" value="InterPro"/>
</dbReference>
<dbReference type="STRING" id="75906.THERU_00615"/>
<keyword evidence="5" id="KW-0560">Oxidoreductase</keyword>
<evidence type="ECO:0000256" key="1">
    <source>
        <dbReference type="ARBA" id="ARBA00004196"/>
    </source>
</evidence>
<accession>W0DAY3</accession>
<dbReference type="AlphaFoldDB" id="W0DAY3"/>
<dbReference type="GO" id="GO:0030313">
    <property type="term" value="C:cell envelope"/>
    <property type="evidence" value="ECO:0007669"/>
    <property type="project" value="UniProtKB-SubCell"/>
</dbReference>
<protein>
    <submittedName>
        <fullName evidence="9">Thiol:disulfide interchange protein</fullName>
    </submittedName>
</protein>
<dbReference type="InterPro" id="IPR050553">
    <property type="entry name" value="Thioredoxin_ResA/DsbE_sf"/>
</dbReference>
<dbReference type="CDD" id="cd02966">
    <property type="entry name" value="TlpA_like_family"/>
    <property type="match status" value="1"/>
</dbReference>
<dbReference type="PANTHER" id="PTHR42852:SF17">
    <property type="entry name" value="THIOREDOXIN-LIKE PROTEIN HI_1115"/>
    <property type="match status" value="1"/>
</dbReference>
<evidence type="ECO:0000256" key="7">
    <source>
        <dbReference type="SAM" id="Phobius"/>
    </source>
</evidence>
<dbReference type="InterPro" id="IPR013766">
    <property type="entry name" value="Thioredoxin_domain"/>
</dbReference>
<keyword evidence="7" id="KW-1133">Transmembrane helix</keyword>
<dbReference type="Gene3D" id="3.40.30.10">
    <property type="entry name" value="Glutaredoxin"/>
    <property type="match status" value="1"/>
</dbReference>
<dbReference type="SUPFAM" id="SSF52833">
    <property type="entry name" value="Thioredoxin-like"/>
    <property type="match status" value="1"/>
</dbReference>
<sequence length="221" mass="25450">MCDFTSIIKPLNFGFSDRVYKNFRDVLNLSFMDRNFKLVAFGLLAFLLILLLYISFMDKREERGHLSSVVEEGLKGKAPGEENKKLLEDATKKLFELNFLTLDGKEVKLSDYKGKVVLVNFWASWCPPCKEEMPIFEKVYQKYSDKNFVILAVNMDTSEGAMKEFLEKNRYSFPIVRIKGEAGLNIPGLPTSYLVDKDGSVKKIRLGVYRELEEDLSKLLQ</sequence>
<dbReference type="InterPro" id="IPR017937">
    <property type="entry name" value="Thioredoxin_CS"/>
</dbReference>
<evidence type="ECO:0000256" key="4">
    <source>
        <dbReference type="ARBA" id="ARBA00022748"/>
    </source>
</evidence>
<dbReference type="InterPro" id="IPR000889">
    <property type="entry name" value="Glutathione_peroxidase"/>
</dbReference>
<dbReference type="GO" id="GO:0004601">
    <property type="term" value="F:peroxidase activity"/>
    <property type="evidence" value="ECO:0007669"/>
    <property type="project" value="UniProtKB-KW"/>
</dbReference>
<evidence type="ECO:0000256" key="3">
    <source>
        <dbReference type="ARBA" id="ARBA00022559"/>
    </source>
</evidence>
<keyword evidence="4" id="KW-0201">Cytochrome c-type biogenesis</keyword>
<dbReference type="HOGENOM" id="CLU_098208_1_0_0"/>
<dbReference type="PROSITE" id="PS51355">
    <property type="entry name" value="GLUTATHIONE_PEROXID_3"/>
    <property type="match status" value="1"/>
</dbReference>
<keyword evidence="7" id="KW-0472">Membrane</keyword>
<organism evidence="10">
    <name type="scientific">Thermocrinis ruber</name>
    <dbReference type="NCBI Taxonomy" id="75906"/>
    <lineage>
        <taxon>Bacteria</taxon>
        <taxon>Pseudomonadati</taxon>
        <taxon>Aquificota</taxon>
        <taxon>Aquificia</taxon>
        <taxon>Aquificales</taxon>
        <taxon>Aquificaceae</taxon>
        <taxon>Thermocrinis</taxon>
    </lineage>
</organism>
<dbReference type="GO" id="GO:0017004">
    <property type="term" value="P:cytochrome complex assembly"/>
    <property type="evidence" value="ECO:0007669"/>
    <property type="project" value="UniProtKB-KW"/>
</dbReference>
<feature type="domain" description="Thioredoxin" evidence="8">
    <location>
        <begin position="86"/>
        <end position="221"/>
    </location>
</feature>
<dbReference type="PROSITE" id="PS51352">
    <property type="entry name" value="THIOREDOXIN_2"/>
    <property type="match status" value="1"/>
</dbReference>
<keyword evidence="10" id="KW-1185">Reference proteome</keyword>
<keyword evidence="7" id="KW-0812">Transmembrane</keyword>
<dbReference type="PANTHER" id="PTHR42852">
    <property type="entry name" value="THIOL:DISULFIDE INTERCHANGE PROTEIN DSBE"/>
    <property type="match status" value="1"/>
</dbReference>
<dbReference type="EMBL" id="CP007028">
    <property type="protein sequence ID" value="AHE95401.1"/>
    <property type="molecule type" value="Genomic_DNA"/>
</dbReference>
<evidence type="ECO:0000313" key="10">
    <source>
        <dbReference type="Proteomes" id="UP000018914"/>
    </source>
</evidence>
<dbReference type="InterPro" id="IPR036249">
    <property type="entry name" value="Thioredoxin-like_sf"/>
</dbReference>
<dbReference type="Proteomes" id="UP000018914">
    <property type="component" value="Chromosome"/>
</dbReference>
<keyword evidence="6" id="KW-0676">Redox-active center</keyword>
<name>W0DAY3_9AQUI</name>
<feature type="transmembrane region" description="Helical" evidence="7">
    <location>
        <begin position="38"/>
        <end position="56"/>
    </location>
</feature>
<dbReference type="PROSITE" id="PS00194">
    <property type="entry name" value="THIOREDOXIN_1"/>
    <property type="match status" value="1"/>
</dbReference>
<dbReference type="Pfam" id="PF08534">
    <property type="entry name" value="Redoxin"/>
    <property type="match status" value="1"/>
</dbReference>
<gene>
    <name evidence="9" type="ORF">THERU_00615</name>
</gene>
<evidence type="ECO:0000259" key="8">
    <source>
        <dbReference type="PROSITE" id="PS51352"/>
    </source>
</evidence>
<reference evidence="9 10" key="1">
    <citation type="submission" date="2013-12" db="EMBL/GenBank/DDBJ databases">
        <authorList>
            <consortium name="DOE Joint Genome Institute"/>
            <person name="Eisen J."/>
            <person name="Huntemann M."/>
            <person name="Han J."/>
            <person name="Chen A."/>
            <person name="Kyrpides N."/>
            <person name="Mavromatis K."/>
            <person name="Markowitz V."/>
            <person name="Palaniappan K."/>
            <person name="Ivanova N."/>
            <person name="Schaumberg A."/>
            <person name="Pati A."/>
            <person name="Liolios K."/>
            <person name="Nordberg H.P."/>
            <person name="Cantor M.N."/>
            <person name="Hua S.X."/>
            <person name="Woyke T."/>
        </authorList>
    </citation>
    <scope>NUCLEOTIDE SEQUENCE [LARGE SCALE GENOMIC DNA]</scope>
    <source>
        <strain evidence="9 10">DSM 23557</strain>
    </source>
</reference>